<evidence type="ECO:0000313" key="2">
    <source>
        <dbReference type="Proteomes" id="UP000499080"/>
    </source>
</evidence>
<dbReference type="Proteomes" id="UP000499080">
    <property type="component" value="Unassembled WGS sequence"/>
</dbReference>
<reference evidence="1 2" key="1">
    <citation type="journal article" date="2019" name="Sci. Rep.">
        <title>Orb-weaving spider Araneus ventricosus genome elucidates the spidroin gene catalogue.</title>
        <authorList>
            <person name="Kono N."/>
            <person name="Nakamura H."/>
            <person name="Ohtoshi R."/>
            <person name="Moran D.A.P."/>
            <person name="Shinohara A."/>
            <person name="Yoshida Y."/>
            <person name="Fujiwara M."/>
            <person name="Mori M."/>
            <person name="Tomita M."/>
            <person name="Arakawa K."/>
        </authorList>
    </citation>
    <scope>NUCLEOTIDE SEQUENCE [LARGE SCALE GENOMIC DNA]</scope>
</reference>
<proteinExistence type="predicted"/>
<dbReference type="EMBL" id="BGPR01090156">
    <property type="protein sequence ID" value="GBM18249.1"/>
    <property type="molecule type" value="Genomic_DNA"/>
</dbReference>
<keyword evidence="2" id="KW-1185">Reference proteome</keyword>
<comment type="caution">
    <text evidence="1">The sequence shown here is derived from an EMBL/GenBank/DDBJ whole genome shotgun (WGS) entry which is preliminary data.</text>
</comment>
<gene>
    <name evidence="1" type="ORF">AVEN_17430_1</name>
</gene>
<dbReference type="AlphaFoldDB" id="A0A4Y2DPZ3"/>
<protein>
    <submittedName>
        <fullName evidence="1">Uncharacterized protein</fullName>
    </submittedName>
</protein>
<evidence type="ECO:0000313" key="1">
    <source>
        <dbReference type="EMBL" id="GBM18249.1"/>
    </source>
</evidence>
<organism evidence="1 2">
    <name type="scientific">Araneus ventricosus</name>
    <name type="common">Orbweaver spider</name>
    <name type="synonym">Epeira ventricosa</name>
    <dbReference type="NCBI Taxonomy" id="182803"/>
    <lineage>
        <taxon>Eukaryota</taxon>
        <taxon>Metazoa</taxon>
        <taxon>Ecdysozoa</taxon>
        <taxon>Arthropoda</taxon>
        <taxon>Chelicerata</taxon>
        <taxon>Arachnida</taxon>
        <taxon>Araneae</taxon>
        <taxon>Araneomorphae</taxon>
        <taxon>Entelegynae</taxon>
        <taxon>Araneoidea</taxon>
        <taxon>Araneidae</taxon>
        <taxon>Araneus</taxon>
    </lineage>
</organism>
<sequence>MNGVAHAVLRLCHNFIAYIACMRFKPKTLFLIERRILKIFAAAFVPLTGGCASDLPASIHTHMHVRGYCGLADEMRTHVSREVQLVQLVTVLLSLSLADHWYTLVDVIGQDAEGSSNLRVRFSSHL</sequence>
<name>A0A4Y2DPZ3_ARAVE</name>
<accession>A0A4Y2DPZ3</accession>